<dbReference type="InterPro" id="IPR036514">
    <property type="entry name" value="SGNH_hydro_sf"/>
</dbReference>
<proteinExistence type="predicted"/>
<accession>A0A9D2A6Y8</accession>
<dbReference type="InterPro" id="IPR049492">
    <property type="entry name" value="BD-FAE-like_dom"/>
</dbReference>
<dbReference type="SUPFAM" id="SSF52266">
    <property type="entry name" value="SGNH hydrolase"/>
    <property type="match status" value="1"/>
</dbReference>
<name>A0A9D2A6Y8_9BACE</name>
<dbReference type="Pfam" id="PF16255">
    <property type="entry name" value="Lipase_GDSL_lke"/>
    <property type="match status" value="1"/>
</dbReference>
<gene>
    <name evidence="4" type="ORF">H9819_10080</name>
</gene>
<sequence length="479" mass="54235">MKKYLALCCIFVCTLLSAQNKTYQWARDISYTSSDDTYARERCKLDVYYPENATDCPVVVWFHGGGLTGGSKDIPMKLREKGMVVVGVNYRLLPKVDIATCIDDAAAAVAWTFREIGKYGGSTRKIFLSGHSAGGYLITMLGLDKSWLAKYDIDANRLAGLIPFSGQMISHFSYRQMQGIPNLQPTIDRFAPLFHVRKDAPPLVLITGDRELELFGRYEENAYMRRMMLLVGHTQTTLYEIGGYDHGAMAEPAFHILHQHVKKILEALPADTAQKISILGDSYSTFYGHVTPRTNLCWYGVPGEKKENDVTTLEQTWWQLLLNRYGYQLDTNNSYSGATVCYTGYNGDDYSDRAFITRMADLGNPDIILLFGGTNDSWAGSPLGHYQYADWQKDDFYDFRPAFSYLLDYLITHYPHARIYNLTNTELSEPVTQSMDSICRHYGITNIRLHDIDKQWGHPSVKGMESICQQVGDILSAAR</sequence>
<dbReference type="InterPro" id="IPR050300">
    <property type="entry name" value="GDXG_lipolytic_enzyme"/>
</dbReference>
<dbReference type="AlphaFoldDB" id="A0A9D2A6Y8"/>
<evidence type="ECO:0000256" key="1">
    <source>
        <dbReference type="ARBA" id="ARBA00022801"/>
    </source>
</evidence>
<feature type="signal peptide" evidence="2">
    <location>
        <begin position="1"/>
        <end position="18"/>
    </location>
</feature>
<dbReference type="PANTHER" id="PTHR48081:SF9">
    <property type="entry name" value="CARBOXYLESTERASE"/>
    <property type="match status" value="1"/>
</dbReference>
<dbReference type="GO" id="GO:0016788">
    <property type="term" value="F:hydrolase activity, acting on ester bonds"/>
    <property type="evidence" value="ECO:0007669"/>
    <property type="project" value="UniProtKB-ARBA"/>
</dbReference>
<reference evidence="4" key="1">
    <citation type="journal article" date="2021" name="PeerJ">
        <title>Extensive microbial diversity within the chicken gut microbiome revealed by metagenomics and culture.</title>
        <authorList>
            <person name="Gilroy R."/>
            <person name="Ravi A."/>
            <person name="Getino M."/>
            <person name="Pursley I."/>
            <person name="Horton D.L."/>
            <person name="Alikhan N.F."/>
            <person name="Baker D."/>
            <person name="Gharbi K."/>
            <person name="Hall N."/>
            <person name="Watson M."/>
            <person name="Adriaenssens E.M."/>
            <person name="Foster-Nyarko E."/>
            <person name="Jarju S."/>
            <person name="Secka A."/>
            <person name="Antonio M."/>
            <person name="Oren A."/>
            <person name="Chaudhuri R.R."/>
            <person name="La Ragione R."/>
            <person name="Hildebrand F."/>
            <person name="Pallen M.J."/>
        </authorList>
    </citation>
    <scope>NUCLEOTIDE SEQUENCE</scope>
    <source>
        <strain evidence="4">ChiHjej12B11-24981</strain>
    </source>
</reference>
<evidence type="ECO:0000259" key="3">
    <source>
        <dbReference type="Pfam" id="PF20434"/>
    </source>
</evidence>
<feature type="domain" description="BD-FAE-like" evidence="3">
    <location>
        <begin position="45"/>
        <end position="146"/>
    </location>
</feature>
<comment type="caution">
    <text evidence="4">The sequence shown here is derived from an EMBL/GenBank/DDBJ whole genome shotgun (WGS) entry which is preliminary data.</text>
</comment>
<dbReference type="InterPro" id="IPR032588">
    <property type="entry name" value="Lipase_GDSL_lke"/>
</dbReference>
<dbReference type="PANTHER" id="PTHR48081">
    <property type="entry name" value="AB HYDROLASE SUPERFAMILY PROTEIN C4A8.06C"/>
    <property type="match status" value="1"/>
</dbReference>
<evidence type="ECO:0000256" key="2">
    <source>
        <dbReference type="SAM" id="SignalP"/>
    </source>
</evidence>
<evidence type="ECO:0000313" key="5">
    <source>
        <dbReference type="Proteomes" id="UP000824023"/>
    </source>
</evidence>
<evidence type="ECO:0000313" key="4">
    <source>
        <dbReference type="EMBL" id="HIZ02575.1"/>
    </source>
</evidence>
<protein>
    <submittedName>
        <fullName evidence="4">Carboxylesterase family protein</fullName>
    </submittedName>
</protein>
<dbReference type="Proteomes" id="UP000824023">
    <property type="component" value="Unassembled WGS sequence"/>
</dbReference>
<dbReference type="InterPro" id="IPR029058">
    <property type="entry name" value="AB_hydrolase_fold"/>
</dbReference>
<dbReference type="Gene3D" id="3.40.50.1820">
    <property type="entry name" value="alpha/beta hydrolase"/>
    <property type="match status" value="1"/>
</dbReference>
<dbReference type="EMBL" id="DXCK01000131">
    <property type="protein sequence ID" value="HIZ02575.1"/>
    <property type="molecule type" value="Genomic_DNA"/>
</dbReference>
<dbReference type="Pfam" id="PF20434">
    <property type="entry name" value="BD-FAE"/>
    <property type="match status" value="1"/>
</dbReference>
<organism evidence="4 5">
    <name type="scientific">Candidatus Bacteroides merdipullorum</name>
    <dbReference type="NCBI Taxonomy" id="2838474"/>
    <lineage>
        <taxon>Bacteria</taxon>
        <taxon>Pseudomonadati</taxon>
        <taxon>Bacteroidota</taxon>
        <taxon>Bacteroidia</taxon>
        <taxon>Bacteroidales</taxon>
        <taxon>Bacteroidaceae</taxon>
        <taxon>Bacteroides</taxon>
    </lineage>
</organism>
<feature type="chain" id="PRO_5038701869" evidence="2">
    <location>
        <begin position="19"/>
        <end position="479"/>
    </location>
</feature>
<dbReference type="Gene3D" id="3.40.50.1110">
    <property type="entry name" value="SGNH hydrolase"/>
    <property type="match status" value="1"/>
</dbReference>
<dbReference type="CDD" id="cd00229">
    <property type="entry name" value="SGNH_hydrolase"/>
    <property type="match status" value="1"/>
</dbReference>
<keyword evidence="2" id="KW-0732">Signal</keyword>
<dbReference type="SUPFAM" id="SSF53474">
    <property type="entry name" value="alpha/beta-Hydrolases"/>
    <property type="match status" value="1"/>
</dbReference>
<keyword evidence="1" id="KW-0378">Hydrolase</keyword>
<reference evidence="4" key="2">
    <citation type="submission" date="2021-04" db="EMBL/GenBank/DDBJ databases">
        <authorList>
            <person name="Gilroy R."/>
        </authorList>
    </citation>
    <scope>NUCLEOTIDE SEQUENCE</scope>
    <source>
        <strain evidence="4">ChiHjej12B11-24981</strain>
    </source>
</reference>